<keyword evidence="2" id="KW-0677">Repeat</keyword>
<dbReference type="AlphaFoldDB" id="A0A1Y1KCI6"/>
<dbReference type="PANTHER" id="PTHR14588">
    <property type="entry name" value="DDB1- AND CUL4-ASSOCIATED FACTOR 10"/>
    <property type="match status" value="1"/>
</dbReference>
<organism evidence="3">
    <name type="scientific">Photinus pyralis</name>
    <name type="common">Common eastern firefly</name>
    <name type="synonym">Lampyris pyralis</name>
    <dbReference type="NCBI Taxonomy" id="7054"/>
    <lineage>
        <taxon>Eukaryota</taxon>
        <taxon>Metazoa</taxon>
        <taxon>Ecdysozoa</taxon>
        <taxon>Arthropoda</taxon>
        <taxon>Hexapoda</taxon>
        <taxon>Insecta</taxon>
        <taxon>Pterygota</taxon>
        <taxon>Neoptera</taxon>
        <taxon>Endopterygota</taxon>
        <taxon>Coleoptera</taxon>
        <taxon>Polyphaga</taxon>
        <taxon>Elateriformia</taxon>
        <taxon>Elateroidea</taxon>
        <taxon>Lampyridae</taxon>
        <taxon>Lampyrinae</taxon>
        <taxon>Photinus</taxon>
    </lineage>
</organism>
<sequence length="114" mass="13124">MSRISYKYFSPSIINYKMLRNRELGLKPTLGYSDDIYRKVYSNMDAYLSNIPMQRFTADQGAIFNLEFSLDGKLLVAACEERSVLLFDASDQRQIKKVSEAHCSCVNCVRYVSL</sequence>
<protein>
    <submittedName>
        <fullName evidence="3">Uncharacterized protein</fullName>
    </submittedName>
</protein>
<dbReference type="EMBL" id="GEZM01088548">
    <property type="protein sequence ID" value="JAV58111.1"/>
    <property type="molecule type" value="Transcribed_RNA"/>
</dbReference>
<keyword evidence="1" id="KW-0853">WD repeat</keyword>
<dbReference type="InterPro" id="IPR015943">
    <property type="entry name" value="WD40/YVTN_repeat-like_dom_sf"/>
</dbReference>
<dbReference type="InterPro" id="IPR036322">
    <property type="entry name" value="WD40_repeat_dom_sf"/>
</dbReference>
<evidence type="ECO:0000256" key="1">
    <source>
        <dbReference type="ARBA" id="ARBA00022574"/>
    </source>
</evidence>
<dbReference type="GO" id="GO:0080008">
    <property type="term" value="C:Cul4-RING E3 ubiquitin ligase complex"/>
    <property type="evidence" value="ECO:0007669"/>
    <property type="project" value="TreeGrafter"/>
</dbReference>
<evidence type="ECO:0000313" key="3">
    <source>
        <dbReference type="EMBL" id="JAV58111.1"/>
    </source>
</evidence>
<dbReference type="PANTHER" id="PTHR14588:SF2">
    <property type="entry name" value="DDB1- AND CUL4-ASSOCIATED FACTOR 10"/>
    <property type="match status" value="1"/>
</dbReference>
<accession>A0A1Y1KCI6</accession>
<dbReference type="SUPFAM" id="SSF50978">
    <property type="entry name" value="WD40 repeat-like"/>
    <property type="match status" value="1"/>
</dbReference>
<proteinExistence type="predicted"/>
<reference evidence="3" key="1">
    <citation type="journal article" date="2016" name="Sci. Rep.">
        <title>Molecular characterization of firefly nuptial gifts: a multi-omics approach sheds light on postcopulatory sexual selection.</title>
        <authorList>
            <person name="Al-Wathiqui N."/>
            <person name="Fallon T.R."/>
            <person name="South A."/>
            <person name="Weng J.K."/>
            <person name="Lewis S.M."/>
        </authorList>
    </citation>
    <scope>NUCLEOTIDE SEQUENCE</scope>
</reference>
<name>A0A1Y1KCI6_PHOPY</name>
<dbReference type="Gene3D" id="2.130.10.10">
    <property type="entry name" value="YVTN repeat-like/Quinoprotein amine dehydrogenase"/>
    <property type="match status" value="1"/>
</dbReference>
<evidence type="ECO:0000256" key="2">
    <source>
        <dbReference type="ARBA" id="ARBA00022737"/>
    </source>
</evidence>
<dbReference type="InterPro" id="IPR039085">
    <property type="entry name" value="DCA10"/>
</dbReference>